<accession>A0ABV6K4E7</accession>
<dbReference type="Gene3D" id="3.90.226.10">
    <property type="entry name" value="2-enoyl-CoA Hydratase, Chain A, domain 1"/>
    <property type="match status" value="1"/>
</dbReference>
<name>A0ABV6K4E7_9LACO</name>
<dbReference type="RefSeq" id="WP_137645080.1">
    <property type="nucleotide sequence ID" value="NZ_BAABRM010000011.1"/>
</dbReference>
<gene>
    <name evidence="1" type="ORF">ACFFGS_09460</name>
</gene>
<sequence length="104" mass="11324">MALKRNPNVTTIGHPTAGYTSVNTGYVAKSKKAAAVLTVGTITSQVAINGQRQFNNQPLKPDVQTLYAPVAPRGSQYRKQQPLDADFWDELVQQLPRQSAKTGN</sequence>
<organism evidence="1 2">
    <name type="scientific">Lactiplantibacillus plajomi</name>
    <dbReference type="NCBI Taxonomy" id="1457217"/>
    <lineage>
        <taxon>Bacteria</taxon>
        <taxon>Bacillati</taxon>
        <taxon>Bacillota</taxon>
        <taxon>Bacilli</taxon>
        <taxon>Lactobacillales</taxon>
        <taxon>Lactobacillaceae</taxon>
        <taxon>Lactiplantibacillus</taxon>
    </lineage>
</organism>
<protein>
    <submittedName>
        <fullName evidence="1">Uncharacterized protein</fullName>
    </submittedName>
</protein>
<evidence type="ECO:0000313" key="1">
    <source>
        <dbReference type="EMBL" id="MFC0424343.1"/>
    </source>
</evidence>
<dbReference type="Proteomes" id="UP001589855">
    <property type="component" value="Unassembled WGS sequence"/>
</dbReference>
<evidence type="ECO:0000313" key="2">
    <source>
        <dbReference type="Proteomes" id="UP001589855"/>
    </source>
</evidence>
<reference evidence="1 2" key="1">
    <citation type="submission" date="2024-09" db="EMBL/GenBank/DDBJ databases">
        <authorList>
            <person name="Sun Q."/>
            <person name="Mori K."/>
        </authorList>
    </citation>
    <scope>NUCLEOTIDE SEQUENCE [LARGE SCALE GENOMIC DNA]</scope>
    <source>
        <strain evidence="1 2">TBRC 4575</strain>
    </source>
</reference>
<keyword evidence="2" id="KW-1185">Reference proteome</keyword>
<dbReference type="EMBL" id="JBHLUK010000070">
    <property type="protein sequence ID" value="MFC0424343.1"/>
    <property type="molecule type" value="Genomic_DNA"/>
</dbReference>
<proteinExistence type="predicted"/>
<comment type="caution">
    <text evidence="1">The sequence shown here is derived from an EMBL/GenBank/DDBJ whole genome shotgun (WGS) entry which is preliminary data.</text>
</comment>